<dbReference type="PRINTS" id="PR00261">
    <property type="entry name" value="LDLRECEPTOR"/>
</dbReference>
<dbReference type="Gene3D" id="4.10.400.10">
    <property type="entry name" value="Low-density Lipoprotein Receptor"/>
    <property type="match status" value="2"/>
</dbReference>
<dbReference type="SUPFAM" id="SSF57424">
    <property type="entry name" value="LDL receptor-like module"/>
    <property type="match status" value="2"/>
</dbReference>
<evidence type="ECO:0000256" key="5">
    <source>
        <dbReference type="ARBA" id="ARBA00022737"/>
    </source>
</evidence>
<dbReference type="EMBL" id="BMAV01014986">
    <property type="protein sequence ID" value="GFY63937.1"/>
    <property type="molecule type" value="Genomic_DNA"/>
</dbReference>
<evidence type="ECO:0000256" key="10">
    <source>
        <dbReference type="ARBA" id="ARBA00023180"/>
    </source>
</evidence>
<dbReference type="InterPro" id="IPR051221">
    <property type="entry name" value="LDLR-related"/>
</dbReference>
<keyword evidence="6" id="KW-1133">Transmembrane helix</keyword>
<evidence type="ECO:0000256" key="1">
    <source>
        <dbReference type="ARBA" id="ARBA00004167"/>
    </source>
</evidence>
<keyword evidence="12" id="KW-0449">Lipoprotein</keyword>
<dbReference type="PROSITE" id="PS50068">
    <property type="entry name" value="LDLRA_2"/>
    <property type="match status" value="2"/>
</dbReference>
<keyword evidence="9 12" id="KW-0675">Receptor</keyword>
<dbReference type="FunFam" id="4.10.400.10:FF:000045">
    <property type="entry name" value="Low-density lipoprotein receptor-related protein 2"/>
    <property type="match status" value="1"/>
</dbReference>
<dbReference type="GO" id="GO:0012505">
    <property type="term" value="C:endomembrane system"/>
    <property type="evidence" value="ECO:0007669"/>
    <property type="project" value="UniProtKB-SubCell"/>
</dbReference>
<evidence type="ECO:0000256" key="3">
    <source>
        <dbReference type="ARBA" id="ARBA00022692"/>
    </source>
</evidence>
<evidence type="ECO:0000313" key="13">
    <source>
        <dbReference type="Proteomes" id="UP000886998"/>
    </source>
</evidence>
<dbReference type="GO" id="GO:0005041">
    <property type="term" value="F:low-density lipoprotein particle receptor activity"/>
    <property type="evidence" value="ECO:0007669"/>
    <property type="project" value="TreeGrafter"/>
</dbReference>
<keyword evidence="3" id="KW-0812">Transmembrane</keyword>
<evidence type="ECO:0000256" key="8">
    <source>
        <dbReference type="ARBA" id="ARBA00023157"/>
    </source>
</evidence>
<dbReference type="AlphaFoldDB" id="A0A8X7CGH0"/>
<feature type="disulfide bond" evidence="11">
    <location>
        <begin position="90"/>
        <end position="108"/>
    </location>
</feature>
<dbReference type="FunFam" id="4.10.400.10:FF:000034">
    <property type="entry name" value="Low-density lipoprotein receptor-related protein 2"/>
    <property type="match status" value="1"/>
</dbReference>
<proteinExistence type="predicted"/>
<evidence type="ECO:0000313" key="12">
    <source>
        <dbReference type="EMBL" id="GFY63937.1"/>
    </source>
</evidence>
<dbReference type="OrthoDB" id="6416871at2759"/>
<evidence type="ECO:0000256" key="2">
    <source>
        <dbReference type="ARBA" id="ARBA00004308"/>
    </source>
</evidence>
<gene>
    <name evidence="12" type="primary">Lrp4_4</name>
    <name evidence="12" type="ORF">TNIN_276641</name>
</gene>
<feature type="disulfide bond" evidence="11">
    <location>
        <begin position="129"/>
        <end position="147"/>
    </location>
</feature>
<evidence type="ECO:0000256" key="4">
    <source>
        <dbReference type="ARBA" id="ARBA00022729"/>
    </source>
</evidence>
<keyword evidence="5" id="KW-0677">Repeat</keyword>
<feature type="disulfide bond" evidence="11">
    <location>
        <begin position="122"/>
        <end position="134"/>
    </location>
</feature>
<dbReference type="PANTHER" id="PTHR22722">
    <property type="entry name" value="LOW-DENSITY LIPOPROTEIN RECEPTOR-RELATED PROTEIN 2-RELATED"/>
    <property type="match status" value="1"/>
</dbReference>
<accession>A0A8X7CGH0</accession>
<dbReference type="CDD" id="cd00112">
    <property type="entry name" value="LDLa"/>
    <property type="match status" value="2"/>
</dbReference>
<comment type="subcellular location">
    <subcellularLocation>
        <location evidence="2">Endomembrane system</location>
    </subcellularLocation>
    <subcellularLocation>
        <location evidence="1">Membrane</location>
        <topology evidence="1">Single-pass membrane protein</topology>
    </subcellularLocation>
</comment>
<evidence type="ECO:0000256" key="6">
    <source>
        <dbReference type="ARBA" id="ARBA00022989"/>
    </source>
</evidence>
<organism evidence="12 13">
    <name type="scientific">Trichonephila inaurata madagascariensis</name>
    <dbReference type="NCBI Taxonomy" id="2747483"/>
    <lineage>
        <taxon>Eukaryota</taxon>
        <taxon>Metazoa</taxon>
        <taxon>Ecdysozoa</taxon>
        <taxon>Arthropoda</taxon>
        <taxon>Chelicerata</taxon>
        <taxon>Arachnida</taxon>
        <taxon>Araneae</taxon>
        <taxon>Araneomorphae</taxon>
        <taxon>Entelegynae</taxon>
        <taxon>Araneoidea</taxon>
        <taxon>Nephilidae</taxon>
        <taxon>Trichonephila</taxon>
        <taxon>Trichonephila inaurata</taxon>
    </lineage>
</organism>
<dbReference type="InterPro" id="IPR002172">
    <property type="entry name" value="LDrepeatLR_classA_rpt"/>
</dbReference>
<comment type="caution">
    <text evidence="12">The sequence shown here is derived from an EMBL/GenBank/DDBJ whole genome shotgun (WGS) entry which is preliminary data.</text>
</comment>
<feature type="disulfide bond" evidence="11">
    <location>
        <begin position="102"/>
        <end position="117"/>
    </location>
</feature>
<dbReference type="SMART" id="SM00192">
    <property type="entry name" value="LDLa"/>
    <property type="match status" value="2"/>
</dbReference>
<feature type="disulfide bond" evidence="11">
    <location>
        <begin position="141"/>
        <end position="156"/>
    </location>
</feature>
<dbReference type="GO" id="GO:0043235">
    <property type="term" value="C:receptor complex"/>
    <property type="evidence" value="ECO:0007669"/>
    <property type="project" value="TreeGrafter"/>
</dbReference>
<protein>
    <submittedName>
        <fullName evidence="12">Low-density lipoprotein receptor-related protein 4</fullName>
    </submittedName>
</protein>
<sequence>MHQIIKHGTREQQQRLKIAAIVAFPLLRFRRTRNQTSSPFVDDGYICSAGKLPGNMACPPPLATTYSVEQSLLWNKSSGEAVCRDREFRCDDGLCINVDWKCDGENDCDDMSDERDCQMPECSEEEFQCRAGRCIKRQWRCDGEFDCADNSDEDGCDVLHIIRRKDTYEGGAVLVWERLSLCERRELHVLSHTTLNAHTYRDDVIA</sequence>
<dbReference type="Pfam" id="PF00057">
    <property type="entry name" value="Ldl_recept_a"/>
    <property type="match status" value="2"/>
</dbReference>
<keyword evidence="8 11" id="KW-1015">Disulfide bond</keyword>
<dbReference type="PROSITE" id="PS01209">
    <property type="entry name" value="LDLRA_1"/>
    <property type="match status" value="1"/>
</dbReference>
<name>A0A8X7CGH0_9ARAC</name>
<evidence type="ECO:0000256" key="11">
    <source>
        <dbReference type="PROSITE-ProRule" id="PRU00124"/>
    </source>
</evidence>
<dbReference type="InterPro" id="IPR036055">
    <property type="entry name" value="LDL_receptor-like_sf"/>
</dbReference>
<reference evidence="12" key="1">
    <citation type="submission" date="2020-08" db="EMBL/GenBank/DDBJ databases">
        <title>Multicomponent nature underlies the extraordinary mechanical properties of spider dragline silk.</title>
        <authorList>
            <person name="Kono N."/>
            <person name="Nakamura H."/>
            <person name="Mori M."/>
            <person name="Yoshida Y."/>
            <person name="Ohtoshi R."/>
            <person name="Malay A.D."/>
            <person name="Moran D.A.P."/>
            <person name="Tomita M."/>
            <person name="Numata K."/>
            <person name="Arakawa K."/>
        </authorList>
    </citation>
    <scope>NUCLEOTIDE SEQUENCE</scope>
</reference>
<dbReference type="GO" id="GO:0005886">
    <property type="term" value="C:plasma membrane"/>
    <property type="evidence" value="ECO:0007669"/>
    <property type="project" value="TreeGrafter"/>
</dbReference>
<evidence type="ECO:0000256" key="9">
    <source>
        <dbReference type="ARBA" id="ARBA00023170"/>
    </source>
</evidence>
<keyword evidence="7" id="KW-0472">Membrane</keyword>
<dbReference type="PANTHER" id="PTHR22722:SF5">
    <property type="entry name" value="LOW-DENSITY LIPOPROTEIN RECEPTOR-RELATED PROTEIN 1B"/>
    <property type="match status" value="1"/>
</dbReference>
<keyword evidence="13" id="KW-1185">Reference proteome</keyword>
<keyword evidence="10" id="KW-0325">Glycoprotein</keyword>
<feature type="disulfide bond" evidence="11">
    <location>
        <begin position="83"/>
        <end position="95"/>
    </location>
</feature>
<dbReference type="InterPro" id="IPR023415">
    <property type="entry name" value="LDLR_class-A_CS"/>
</dbReference>
<evidence type="ECO:0000256" key="7">
    <source>
        <dbReference type="ARBA" id="ARBA00023136"/>
    </source>
</evidence>
<dbReference type="Proteomes" id="UP000886998">
    <property type="component" value="Unassembled WGS sequence"/>
</dbReference>
<keyword evidence="4" id="KW-0732">Signal</keyword>